<evidence type="ECO:0000313" key="2">
    <source>
        <dbReference type="EMBL" id="HJC43648.1"/>
    </source>
</evidence>
<dbReference type="AlphaFoldDB" id="A0A9D2T1H3"/>
<reference evidence="2" key="1">
    <citation type="journal article" date="2021" name="PeerJ">
        <title>Extensive microbial diversity within the chicken gut microbiome revealed by metagenomics and culture.</title>
        <authorList>
            <person name="Gilroy R."/>
            <person name="Ravi A."/>
            <person name="Getino M."/>
            <person name="Pursley I."/>
            <person name="Horton D.L."/>
            <person name="Alikhan N.F."/>
            <person name="Baker D."/>
            <person name="Gharbi K."/>
            <person name="Hall N."/>
            <person name="Watson M."/>
            <person name="Adriaenssens E.M."/>
            <person name="Foster-Nyarko E."/>
            <person name="Jarju S."/>
            <person name="Secka A."/>
            <person name="Antonio M."/>
            <person name="Oren A."/>
            <person name="Chaudhuri R.R."/>
            <person name="La Ragione R."/>
            <person name="Hildebrand F."/>
            <person name="Pallen M.J."/>
        </authorList>
    </citation>
    <scope>NUCLEOTIDE SEQUENCE</scope>
    <source>
        <strain evidence="2">CHK165-2605</strain>
    </source>
</reference>
<evidence type="ECO:0000313" key="3">
    <source>
        <dbReference type="Proteomes" id="UP000823895"/>
    </source>
</evidence>
<name>A0A9D2T1H3_9FIRM</name>
<evidence type="ECO:0000256" key="1">
    <source>
        <dbReference type="SAM" id="Phobius"/>
    </source>
</evidence>
<comment type="caution">
    <text evidence="2">The sequence shown here is derived from an EMBL/GenBank/DDBJ whole genome shotgun (WGS) entry which is preliminary data.</text>
</comment>
<feature type="transmembrane region" description="Helical" evidence="1">
    <location>
        <begin position="50"/>
        <end position="72"/>
    </location>
</feature>
<gene>
    <name evidence="2" type="ORF">H9756_08230</name>
</gene>
<keyword evidence="1" id="KW-0812">Transmembrane</keyword>
<dbReference type="Proteomes" id="UP000823895">
    <property type="component" value="Unassembled WGS sequence"/>
</dbReference>
<keyword evidence="1" id="KW-1133">Transmembrane helix</keyword>
<feature type="transmembrane region" description="Helical" evidence="1">
    <location>
        <begin position="7"/>
        <end position="27"/>
    </location>
</feature>
<sequence length="110" mass="12553">MDKIKKIINYVSWIIIGMSGILLLVNWENIPETVVTHIGFGISYGGKNNLIMFLIIEVIINAVFTMGYDISFIREMRKIRQPSYLIDGISMVIQVIAMLVMSAFILQAIW</sequence>
<keyword evidence="1" id="KW-0472">Membrane</keyword>
<feature type="transmembrane region" description="Helical" evidence="1">
    <location>
        <begin position="84"/>
        <end position="109"/>
    </location>
</feature>
<reference evidence="2" key="2">
    <citation type="submission" date="2021-04" db="EMBL/GenBank/DDBJ databases">
        <authorList>
            <person name="Gilroy R."/>
        </authorList>
    </citation>
    <scope>NUCLEOTIDE SEQUENCE</scope>
    <source>
        <strain evidence="2">CHK165-2605</strain>
    </source>
</reference>
<protein>
    <recommendedName>
        <fullName evidence="4">DUF1648 domain-containing protein</fullName>
    </recommendedName>
</protein>
<dbReference type="EMBL" id="DWWI01000175">
    <property type="protein sequence ID" value="HJC43648.1"/>
    <property type="molecule type" value="Genomic_DNA"/>
</dbReference>
<organism evidence="2 3">
    <name type="scientific">Candidatus Mediterraneibacter gallistercoris</name>
    <dbReference type="NCBI Taxonomy" id="2838671"/>
    <lineage>
        <taxon>Bacteria</taxon>
        <taxon>Bacillati</taxon>
        <taxon>Bacillota</taxon>
        <taxon>Clostridia</taxon>
        <taxon>Lachnospirales</taxon>
        <taxon>Lachnospiraceae</taxon>
        <taxon>Mediterraneibacter</taxon>
    </lineage>
</organism>
<accession>A0A9D2T1H3</accession>
<proteinExistence type="predicted"/>
<evidence type="ECO:0008006" key="4">
    <source>
        <dbReference type="Google" id="ProtNLM"/>
    </source>
</evidence>